<comment type="similarity">
    <text evidence="1">Belongs to the short-chain dehydrogenases/reductases (SDR) family.</text>
</comment>
<dbReference type="Pfam" id="PF13561">
    <property type="entry name" value="adh_short_C2"/>
    <property type="match status" value="1"/>
</dbReference>
<dbReference type="PANTHER" id="PTHR43669">
    <property type="entry name" value="5-KETO-D-GLUCONATE 5-REDUCTASE"/>
    <property type="match status" value="1"/>
</dbReference>
<dbReference type="EC" id="1.1.1.-" evidence="4"/>
<protein>
    <submittedName>
        <fullName evidence="4">SDR family NAD(P)-dependent oxidoreductase</fullName>
        <ecNumber evidence="4">1.1.1.-</ecNumber>
    </submittedName>
</protein>
<proteinExistence type="inferred from homology"/>
<organism evidence="4 5">
    <name type="scientific">Nonomuraea guangzhouensis</name>
    <dbReference type="NCBI Taxonomy" id="1291555"/>
    <lineage>
        <taxon>Bacteria</taxon>
        <taxon>Bacillati</taxon>
        <taxon>Actinomycetota</taxon>
        <taxon>Actinomycetes</taxon>
        <taxon>Streptosporangiales</taxon>
        <taxon>Streptosporangiaceae</taxon>
        <taxon>Nonomuraea</taxon>
    </lineage>
</organism>
<dbReference type="PANTHER" id="PTHR43669:SF3">
    <property type="entry name" value="ALCOHOL DEHYDROGENASE, PUTATIVE (AFU_ORTHOLOGUE AFUA_3G03445)-RELATED"/>
    <property type="match status" value="1"/>
</dbReference>
<dbReference type="RefSeq" id="WP_219533234.1">
    <property type="nucleotide sequence ID" value="NZ_JAHKRM010000017.1"/>
</dbReference>
<sequence>MSAAPGRFDGRVALVTGAGSGIGAACAARLAAEGACVGVLDVHAAGAKSVATTIRAKGGTATALTCDVSDEKQVAGAVGDLIASFGRLDVVHSNAAALGPGTYGRDQDLEDLDVAVWDRTMAVNLRGALLMVKHTAPAMADGGAFVLTSSVSGLLGDVAHVAYGTSKAALTGFVRYVATKYGSRGIRCNAVAPALVLTDVAAQALGRDRLADKAAERLLPWACTPEDVADLVAFLASGESRCITGQTIVIDSGTLAHRPEHALRQWRAAAESL</sequence>
<dbReference type="InterPro" id="IPR002347">
    <property type="entry name" value="SDR_fam"/>
</dbReference>
<accession>A0ABW4G9Z3</accession>
<keyword evidence="5" id="KW-1185">Reference proteome</keyword>
<gene>
    <name evidence="4" type="ORF">ACFSJ0_14305</name>
</gene>
<dbReference type="Proteomes" id="UP001597097">
    <property type="component" value="Unassembled WGS sequence"/>
</dbReference>
<dbReference type="CDD" id="cd05233">
    <property type="entry name" value="SDR_c"/>
    <property type="match status" value="1"/>
</dbReference>
<name>A0ABW4G9Z3_9ACTN</name>
<evidence type="ECO:0000256" key="1">
    <source>
        <dbReference type="ARBA" id="ARBA00006484"/>
    </source>
</evidence>
<dbReference type="SMART" id="SM00822">
    <property type="entry name" value="PKS_KR"/>
    <property type="match status" value="1"/>
</dbReference>
<reference evidence="5" key="1">
    <citation type="journal article" date="2019" name="Int. J. Syst. Evol. Microbiol.">
        <title>The Global Catalogue of Microorganisms (GCM) 10K type strain sequencing project: providing services to taxonomists for standard genome sequencing and annotation.</title>
        <authorList>
            <consortium name="The Broad Institute Genomics Platform"/>
            <consortium name="The Broad Institute Genome Sequencing Center for Infectious Disease"/>
            <person name="Wu L."/>
            <person name="Ma J."/>
        </authorList>
    </citation>
    <scope>NUCLEOTIDE SEQUENCE [LARGE SCALE GENOMIC DNA]</scope>
    <source>
        <strain evidence="5">CGMCC 1.15399</strain>
    </source>
</reference>
<evidence type="ECO:0000256" key="2">
    <source>
        <dbReference type="ARBA" id="ARBA00023002"/>
    </source>
</evidence>
<keyword evidence="2 4" id="KW-0560">Oxidoreductase</keyword>
<dbReference type="PROSITE" id="PS51257">
    <property type="entry name" value="PROKAR_LIPOPROTEIN"/>
    <property type="match status" value="1"/>
</dbReference>
<evidence type="ECO:0000313" key="4">
    <source>
        <dbReference type="EMBL" id="MFD1538222.1"/>
    </source>
</evidence>
<feature type="domain" description="Ketoreductase" evidence="3">
    <location>
        <begin position="11"/>
        <end position="203"/>
    </location>
</feature>
<dbReference type="GO" id="GO:0016491">
    <property type="term" value="F:oxidoreductase activity"/>
    <property type="evidence" value="ECO:0007669"/>
    <property type="project" value="UniProtKB-KW"/>
</dbReference>
<dbReference type="EMBL" id="JBHUCM010000013">
    <property type="protein sequence ID" value="MFD1538222.1"/>
    <property type="molecule type" value="Genomic_DNA"/>
</dbReference>
<evidence type="ECO:0000259" key="3">
    <source>
        <dbReference type="SMART" id="SM00822"/>
    </source>
</evidence>
<dbReference type="InterPro" id="IPR057326">
    <property type="entry name" value="KR_dom"/>
</dbReference>
<evidence type="ECO:0000313" key="5">
    <source>
        <dbReference type="Proteomes" id="UP001597097"/>
    </source>
</evidence>
<comment type="caution">
    <text evidence="4">The sequence shown here is derived from an EMBL/GenBank/DDBJ whole genome shotgun (WGS) entry which is preliminary data.</text>
</comment>